<evidence type="ECO:0000313" key="2">
    <source>
        <dbReference type="EMBL" id="KAA0050722.1"/>
    </source>
</evidence>
<protein>
    <submittedName>
        <fullName evidence="3">2-C-methyl-D-erythritol 4-phosphate cytidylyltransferase</fullName>
    </submittedName>
</protein>
<evidence type="ECO:0000313" key="5">
    <source>
        <dbReference type="Proteomes" id="UP000321947"/>
    </source>
</evidence>
<name>A0A5D3BTA6_CUCMM</name>
<dbReference type="AlphaFoldDB" id="A0A5D3BTA6"/>
<dbReference type="InterPro" id="IPR000953">
    <property type="entry name" value="Chromo/chromo_shadow_dom"/>
</dbReference>
<accession>A0A5D3BTA6</accession>
<sequence length="210" mass="24674">MLLNFSNLYQFRQDLGRAFIWISSPTSLIHVVKLWGVPSSIVSDIDGIFIETNLQAHNFTKKWKQTTDIARAYLNKASKRIKKWVDKKCCPLNFGWEIKSSSSCDQSRFNFEDVKTSACYSCETLETLPSDPDDMQRNVIVQPSIDLNQKEDKDVEEVLVVRVRNGRRPTRRIHEYLVKWKRAEDLEETSWERAKNLEAWTQKIEKFKLL</sequence>
<dbReference type="Gene3D" id="2.40.50.40">
    <property type="match status" value="1"/>
</dbReference>
<organism evidence="3 5">
    <name type="scientific">Cucumis melo var. makuwa</name>
    <name type="common">Oriental melon</name>
    <dbReference type="NCBI Taxonomy" id="1194695"/>
    <lineage>
        <taxon>Eukaryota</taxon>
        <taxon>Viridiplantae</taxon>
        <taxon>Streptophyta</taxon>
        <taxon>Embryophyta</taxon>
        <taxon>Tracheophyta</taxon>
        <taxon>Spermatophyta</taxon>
        <taxon>Magnoliopsida</taxon>
        <taxon>eudicotyledons</taxon>
        <taxon>Gunneridae</taxon>
        <taxon>Pentapetalae</taxon>
        <taxon>rosids</taxon>
        <taxon>fabids</taxon>
        <taxon>Cucurbitales</taxon>
        <taxon>Cucurbitaceae</taxon>
        <taxon>Benincaseae</taxon>
        <taxon>Cucumis</taxon>
    </lineage>
</organism>
<evidence type="ECO:0000259" key="1">
    <source>
        <dbReference type="PROSITE" id="PS50013"/>
    </source>
</evidence>
<dbReference type="Pfam" id="PF00385">
    <property type="entry name" value="Chromo"/>
    <property type="match status" value="1"/>
</dbReference>
<dbReference type="EMBL" id="SSTD01016199">
    <property type="protein sequence ID" value="TYK01456.1"/>
    <property type="molecule type" value="Genomic_DNA"/>
</dbReference>
<evidence type="ECO:0000313" key="4">
    <source>
        <dbReference type="Proteomes" id="UP000321393"/>
    </source>
</evidence>
<gene>
    <name evidence="3" type="ORF">E5676_scaffold772G00490</name>
    <name evidence="2" type="ORF">E6C27_scaffold560G00220</name>
</gene>
<dbReference type="InterPro" id="IPR016197">
    <property type="entry name" value="Chromo-like_dom_sf"/>
</dbReference>
<proteinExistence type="predicted"/>
<dbReference type="InterPro" id="IPR023780">
    <property type="entry name" value="Chromo_domain"/>
</dbReference>
<dbReference type="CDD" id="cd00024">
    <property type="entry name" value="CD_CSD"/>
    <property type="match status" value="1"/>
</dbReference>
<keyword evidence="3" id="KW-0808">Transferase</keyword>
<dbReference type="SUPFAM" id="SSF54160">
    <property type="entry name" value="Chromo domain-like"/>
    <property type="match status" value="1"/>
</dbReference>
<dbReference type="GO" id="GO:0016779">
    <property type="term" value="F:nucleotidyltransferase activity"/>
    <property type="evidence" value="ECO:0007669"/>
    <property type="project" value="UniProtKB-KW"/>
</dbReference>
<evidence type="ECO:0000313" key="3">
    <source>
        <dbReference type="EMBL" id="TYK01456.1"/>
    </source>
</evidence>
<reference evidence="4 5" key="1">
    <citation type="submission" date="2019-08" db="EMBL/GenBank/DDBJ databases">
        <title>Draft genome sequences of two oriental melons (Cucumis melo L. var makuwa).</title>
        <authorList>
            <person name="Kwon S.-Y."/>
        </authorList>
    </citation>
    <scope>NUCLEOTIDE SEQUENCE [LARGE SCALE GENOMIC DNA]</scope>
    <source>
        <strain evidence="5">cv. Chang Bougi</strain>
        <strain evidence="4">cv. SW 3</strain>
        <tissue evidence="3">Leaf</tissue>
    </source>
</reference>
<feature type="domain" description="Chromo" evidence="1">
    <location>
        <begin position="153"/>
        <end position="210"/>
    </location>
</feature>
<dbReference type="PROSITE" id="PS50013">
    <property type="entry name" value="CHROMO_2"/>
    <property type="match status" value="1"/>
</dbReference>
<dbReference type="Proteomes" id="UP000321947">
    <property type="component" value="Unassembled WGS sequence"/>
</dbReference>
<keyword evidence="3" id="KW-0548">Nucleotidyltransferase</keyword>
<comment type="caution">
    <text evidence="3">The sequence shown here is derived from an EMBL/GenBank/DDBJ whole genome shotgun (WGS) entry which is preliminary data.</text>
</comment>
<dbReference type="EMBL" id="SSTE01011788">
    <property type="protein sequence ID" value="KAA0050722.1"/>
    <property type="molecule type" value="Genomic_DNA"/>
</dbReference>
<dbReference type="Proteomes" id="UP000321393">
    <property type="component" value="Unassembled WGS sequence"/>
</dbReference>